<dbReference type="RefSeq" id="WP_081149904.1">
    <property type="nucleotide sequence ID" value="NZ_LVYD01000054.1"/>
</dbReference>
<dbReference type="Pfam" id="PF22879">
    <property type="entry name" value="AIPR_N"/>
    <property type="match status" value="1"/>
</dbReference>
<comment type="caution">
    <text evidence="3">The sequence shown here is derived from an EMBL/GenBank/DDBJ whole genome shotgun (WGS) entry which is preliminary data.</text>
</comment>
<dbReference type="InterPro" id="IPR055101">
    <property type="entry name" value="AIPR_N"/>
</dbReference>
<sequence>MKQLPSELSNFSAFLNAEVSNLLQSKKDAGFREVAFTELVLDYLSDTNETSNGQICTAVHRNKAGNRLRQINAYSIWDNYETLDLFITDFNGSGEVYTLDKSKVESNFNLALKYLGYAIKGKTEELEESAPETEFLQNFNEYRSQLLRVRIILLTDGVVKSKLSRPKTKEGDLTVLFDVWDVERINQLWSSQRKREIIEIDVHKQFNYQIKYLPLTQKTESYSTYVSIIPASLLADLYDEYGTRLLEQNVRVYLQNVGKVNKEIRKTILEKPEMFMAYNNGISATATAISFDKANNGNGVELIKKISGFQIVNGGQTTSSVYYARKKDRADLSKVYVQIKITLVHKEEEMEKIVSSISKYANSQNKVSEIDLTSNQAFHVVLEEFSRTTWAPPVQGSTQQTRWFYERVKGQYKEELNKEHTGARKKNFKKRNPAHQVIKKEEVAKYRNAWFQLPHLVSRGSQKNYLYFIQANGNKKPSRIYFRETVAMALFFNEAEKLYGKKPYALGDLRYIAIPYAISWLNCHLPKDINLGKIWTAQRLSPELSTLLLDVLKHVNIFFQEKKPASYSLMGEWAKRDECWQLLKSISPKRWGIDFKSVSKDLNQTASEKEDDADLENRMVSIPLENWELIEEFGKNKGKFSPLQIGVIKNVISSIRKEKAMSSQLISGAREILAIYNRKVKDPIYF</sequence>
<evidence type="ECO:0000313" key="3">
    <source>
        <dbReference type="EMBL" id="OQP61906.1"/>
    </source>
</evidence>
<dbReference type="Proteomes" id="UP000192796">
    <property type="component" value="Unassembled WGS sequence"/>
</dbReference>
<evidence type="ECO:0000259" key="2">
    <source>
        <dbReference type="Pfam" id="PF22879"/>
    </source>
</evidence>
<feature type="domain" description="Abortive phage infection protein C-terminal" evidence="1">
    <location>
        <begin position="246"/>
        <end position="561"/>
    </location>
</feature>
<accession>A0A1V9FUJ4</accession>
<dbReference type="AlphaFoldDB" id="A0A1V9FUJ4"/>
<keyword evidence="4" id="KW-1185">Reference proteome</keyword>
<dbReference type="EMBL" id="LVYD01000054">
    <property type="protein sequence ID" value="OQP61906.1"/>
    <property type="molecule type" value="Genomic_DNA"/>
</dbReference>
<dbReference type="OrthoDB" id="9806213at2"/>
<organism evidence="3 4">
    <name type="scientific">Niastella vici</name>
    <dbReference type="NCBI Taxonomy" id="1703345"/>
    <lineage>
        <taxon>Bacteria</taxon>
        <taxon>Pseudomonadati</taxon>
        <taxon>Bacteroidota</taxon>
        <taxon>Chitinophagia</taxon>
        <taxon>Chitinophagales</taxon>
        <taxon>Chitinophagaceae</taxon>
        <taxon>Niastella</taxon>
    </lineage>
</organism>
<protein>
    <recommendedName>
        <fullName evidence="5">Abortive phage resistance protein</fullName>
    </recommendedName>
</protein>
<dbReference type="InterPro" id="IPR018891">
    <property type="entry name" value="AIPR_C"/>
</dbReference>
<dbReference type="Pfam" id="PF10592">
    <property type="entry name" value="AIPR"/>
    <property type="match status" value="1"/>
</dbReference>
<evidence type="ECO:0000259" key="1">
    <source>
        <dbReference type="Pfam" id="PF10592"/>
    </source>
</evidence>
<evidence type="ECO:0000313" key="4">
    <source>
        <dbReference type="Proteomes" id="UP000192796"/>
    </source>
</evidence>
<gene>
    <name evidence="3" type="ORF">A3860_29870</name>
</gene>
<feature type="domain" description="Abortive infection phage resistance protein N-terminal" evidence="2">
    <location>
        <begin position="36"/>
        <end position="186"/>
    </location>
</feature>
<dbReference type="STRING" id="1703345.A3860_29870"/>
<reference evidence="3 4" key="1">
    <citation type="submission" date="2016-03" db="EMBL/GenBank/DDBJ databases">
        <title>Niastella vici sp. nov., isolated from farmland soil.</title>
        <authorList>
            <person name="Chen L."/>
            <person name="Wang D."/>
            <person name="Yang S."/>
            <person name="Wang G."/>
        </authorList>
    </citation>
    <scope>NUCLEOTIDE SEQUENCE [LARGE SCALE GENOMIC DNA]</scope>
    <source>
        <strain evidence="3 4">DJ57</strain>
    </source>
</reference>
<proteinExistence type="predicted"/>
<name>A0A1V9FUJ4_9BACT</name>
<evidence type="ECO:0008006" key="5">
    <source>
        <dbReference type="Google" id="ProtNLM"/>
    </source>
</evidence>